<sequence>MTSVSNSPALQKLEEYPFMQVLCFLPVRDICFLLKTDTEIRTRIPQRSIAKWILTESRVKSLQSKQKTGDLPFTAKKKKEQKEETEERQAAAPAAAAAAPAAAAAAPAAAAAAAAAKEEDDTDEISLEKLHLLENPPRFPTVFFEFGGTVLSPNNAEKLKSVSDLLKRHPKLRIRVEGRCQPDAPRSIHRRLSLGRARAAANVIGASLSQEDYQRQLEVVGMGAEPVVNENLRLPSAHRVSMRFLAPFFFVVDREEEVNGDEENVGPVPHSVLHSDSDSDDEEQEGGAGAHDDGDGQAEGRAGSDSNEEGERDVLPELTESPDGQADDEEGEVSGGGGGAEEEDGAGGGGEEVRTTAEESPLPRRILPSLNFSNRHTSLRTSEPTGEGSERPAGVLTQSETPTRVSLSLSLSALEGGEGREDEEEEAERQERNENESERADGGEEDNRQGEVEGSSENSSPSSSSSSGVYDNPPRFLARLRRANPPPPPRVPPAQPEGDGDRDGPNPAGSARSDTPRSVASVPSDRPSDTYSEWGAQWRRVDITLLGLVGEDENQCDSD</sequence>
<dbReference type="InterPro" id="IPR006665">
    <property type="entry name" value="OmpA-like"/>
</dbReference>
<dbReference type="SUPFAM" id="SSF103088">
    <property type="entry name" value="OmpA-like"/>
    <property type="match status" value="1"/>
</dbReference>
<feature type="compositionally biased region" description="Basic and acidic residues" evidence="1">
    <location>
        <begin position="80"/>
        <end position="89"/>
    </location>
</feature>
<feature type="domain" description="OmpA-like" evidence="2">
    <location>
        <begin position="143"/>
        <end position="231"/>
    </location>
</feature>
<evidence type="ECO:0000259" key="2">
    <source>
        <dbReference type="Pfam" id="PF00691"/>
    </source>
</evidence>
<evidence type="ECO:0000256" key="1">
    <source>
        <dbReference type="SAM" id="MobiDB-lite"/>
    </source>
</evidence>
<feature type="compositionally biased region" description="Pro residues" evidence="1">
    <location>
        <begin position="484"/>
        <end position="495"/>
    </location>
</feature>
<dbReference type="Pfam" id="PF00691">
    <property type="entry name" value="OmpA"/>
    <property type="match status" value="1"/>
</dbReference>
<gene>
    <name evidence="3" type="ORF">Cvel_6990</name>
</gene>
<dbReference type="AlphaFoldDB" id="A0A0G4HIP6"/>
<feature type="compositionally biased region" description="Low complexity" evidence="1">
    <location>
        <begin position="406"/>
        <end position="415"/>
    </location>
</feature>
<protein>
    <recommendedName>
        <fullName evidence="2">OmpA-like domain-containing protein</fullName>
    </recommendedName>
</protein>
<feature type="region of interest" description="Disordered" evidence="1">
    <location>
        <begin position="65"/>
        <end position="96"/>
    </location>
</feature>
<dbReference type="VEuPathDB" id="CryptoDB:Cvel_6990"/>
<feature type="region of interest" description="Disordered" evidence="1">
    <location>
        <begin position="260"/>
        <end position="534"/>
    </location>
</feature>
<evidence type="ECO:0000313" key="3">
    <source>
        <dbReference type="EMBL" id="CEM43939.1"/>
    </source>
</evidence>
<feature type="compositionally biased region" description="Polar residues" evidence="1">
    <location>
        <begin position="396"/>
        <end position="405"/>
    </location>
</feature>
<accession>A0A0G4HIP6</accession>
<dbReference type="Gene3D" id="3.30.1330.60">
    <property type="entry name" value="OmpA-like domain"/>
    <property type="match status" value="1"/>
</dbReference>
<proteinExistence type="predicted"/>
<feature type="compositionally biased region" description="Basic and acidic residues" evidence="1">
    <location>
        <begin position="429"/>
        <end position="451"/>
    </location>
</feature>
<organism evidence="3">
    <name type="scientific">Chromera velia CCMP2878</name>
    <dbReference type="NCBI Taxonomy" id="1169474"/>
    <lineage>
        <taxon>Eukaryota</taxon>
        <taxon>Sar</taxon>
        <taxon>Alveolata</taxon>
        <taxon>Colpodellida</taxon>
        <taxon>Chromeraceae</taxon>
        <taxon>Chromera</taxon>
    </lineage>
</organism>
<reference evidence="3" key="1">
    <citation type="submission" date="2014-11" db="EMBL/GenBank/DDBJ databases">
        <authorList>
            <person name="Otto D Thomas"/>
            <person name="Naeem Raeece"/>
        </authorList>
    </citation>
    <scope>NUCLEOTIDE SEQUENCE</scope>
</reference>
<feature type="compositionally biased region" description="Polar residues" evidence="1">
    <location>
        <begin position="370"/>
        <end position="384"/>
    </location>
</feature>
<dbReference type="EMBL" id="CDMZ01002796">
    <property type="protein sequence ID" value="CEM43939.1"/>
    <property type="molecule type" value="Genomic_DNA"/>
</dbReference>
<name>A0A0G4HIP6_9ALVE</name>
<feature type="compositionally biased region" description="Low complexity" evidence="1">
    <location>
        <begin position="455"/>
        <end position="477"/>
    </location>
</feature>
<dbReference type="InterPro" id="IPR036737">
    <property type="entry name" value="OmpA-like_sf"/>
</dbReference>